<feature type="transmembrane region" description="Helical" evidence="1">
    <location>
        <begin position="46"/>
        <end position="72"/>
    </location>
</feature>
<protein>
    <submittedName>
        <fullName evidence="2">Uncharacterized protein</fullName>
    </submittedName>
</protein>
<evidence type="ECO:0000313" key="3">
    <source>
        <dbReference type="Proteomes" id="UP001216390"/>
    </source>
</evidence>
<organism evidence="2 3">
    <name type="scientific">Iamia majanohamensis</name>
    <dbReference type="NCBI Taxonomy" id="467976"/>
    <lineage>
        <taxon>Bacteria</taxon>
        <taxon>Bacillati</taxon>
        <taxon>Actinomycetota</taxon>
        <taxon>Acidimicrobiia</taxon>
        <taxon>Acidimicrobiales</taxon>
        <taxon>Iamiaceae</taxon>
        <taxon>Iamia</taxon>
    </lineage>
</organism>
<name>A0AAE9YA61_9ACTN</name>
<dbReference type="Proteomes" id="UP001216390">
    <property type="component" value="Chromosome"/>
</dbReference>
<keyword evidence="1" id="KW-1133">Transmembrane helix</keyword>
<gene>
    <name evidence="2" type="ORF">PO878_01455</name>
</gene>
<proteinExistence type="predicted"/>
<accession>A0AAE9YA61</accession>
<evidence type="ECO:0000256" key="1">
    <source>
        <dbReference type="SAM" id="Phobius"/>
    </source>
</evidence>
<feature type="transmembrane region" description="Helical" evidence="1">
    <location>
        <begin position="84"/>
        <end position="106"/>
    </location>
</feature>
<dbReference type="RefSeq" id="WP_272736905.1">
    <property type="nucleotide sequence ID" value="NZ_CP116942.1"/>
</dbReference>
<keyword evidence="3" id="KW-1185">Reference proteome</keyword>
<dbReference type="KEGG" id="ima:PO878_01455"/>
<dbReference type="AlphaFoldDB" id="A0AAE9YA61"/>
<keyword evidence="1" id="KW-0812">Transmembrane</keyword>
<reference evidence="2" key="1">
    <citation type="submission" date="2023-01" db="EMBL/GenBank/DDBJ databases">
        <title>The diversity of Class Acidimicrobiia in South China Sea sediment environments and the proposal of Iamia marina sp. nov., a novel species of the genus Iamia.</title>
        <authorList>
            <person name="He Y."/>
            <person name="Tian X."/>
        </authorList>
    </citation>
    <scope>NUCLEOTIDE SEQUENCE</scope>
    <source>
        <strain evidence="2">DSM 19957</strain>
    </source>
</reference>
<evidence type="ECO:0000313" key="2">
    <source>
        <dbReference type="EMBL" id="WCO67383.1"/>
    </source>
</evidence>
<sequence length="144" mass="14732">MRLMWVGAGWALLSMLGGFLFLDETREQVEEQLAESGTQVSGSTVDAAVIAGLVVGVVTGLATVAVWIWMAVMNGRGRSWARVVATMCGGLGIVFALVGLAGGGVGAPTTPLSLASAAINLVVAVAVLALLWNSRNAAYYAAHS</sequence>
<keyword evidence="1" id="KW-0472">Membrane</keyword>
<dbReference type="EMBL" id="CP116942">
    <property type="protein sequence ID" value="WCO67383.1"/>
    <property type="molecule type" value="Genomic_DNA"/>
</dbReference>
<feature type="transmembrane region" description="Helical" evidence="1">
    <location>
        <begin position="112"/>
        <end position="132"/>
    </location>
</feature>